<feature type="non-terminal residue" evidence="2">
    <location>
        <position position="1"/>
    </location>
</feature>
<reference evidence="2" key="1">
    <citation type="journal article" date="2022" name="bioRxiv">
        <title>Sequencing and chromosome-scale assembly of the giantPleurodeles waltlgenome.</title>
        <authorList>
            <person name="Brown T."/>
            <person name="Elewa A."/>
            <person name="Iarovenko S."/>
            <person name="Subramanian E."/>
            <person name="Araus A.J."/>
            <person name="Petzold A."/>
            <person name="Susuki M."/>
            <person name="Suzuki K.-i.T."/>
            <person name="Hayashi T."/>
            <person name="Toyoda A."/>
            <person name="Oliveira C."/>
            <person name="Osipova E."/>
            <person name="Leigh N.D."/>
            <person name="Simon A."/>
            <person name="Yun M.H."/>
        </authorList>
    </citation>
    <scope>NUCLEOTIDE SEQUENCE</scope>
    <source>
        <strain evidence="2">20211129_DDA</strain>
        <tissue evidence="2">Liver</tissue>
    </source>
</reference>
<keyword evidence="3" id="KW-1185">Reference proteome</keyword>
<dbReference type="Proteomes" id="UP001066276">
    <property type="component" value="Chromosome 3_2"/>
</dbReference>
<proteinExistence type="predicted"/>
<sequence length="61" mass="6767">MDIVGPLIPSSKGYRCILVFVDYATRYPEAIPITSINTKSVANAMIGFFSRIGFPREILTD</sequence>
<dbReference type="PANTHER" id="PTHR37984:SF15">
    <property type="entry name" value="INTEGRASE CATALYTIC DOMAIN-CONTAINING PROTEIN"/>
    <property type="match status" value="1"/>
</dbReference>
<dbReference type="InterPro" id="IPR050951">
    <property type="entry name" value="Retrovirus_Pol_polyprotein"/>
</dbReference>
<feature type="non-terminal residue" evidence="2">
    <location>
        <position position="61"/>
    </location>
</feature>
<evidence type="ECO:0000313" key="2">
    <source>
        <dbReference type="EMBL" id="KAJ1181120.1"/>
    </source>
</evidence>
<accession>A0AAV7TWJ6</accession>
<dbReference type="SUPFAM" id="SSF53098">
    <property type="entry name" value="Ribonuclease H-like"/>
    <property type="match status" value="1"/>
</dbReference>
<dbReference type="GO" id="GO:0015074">
    <property type="term" value="P:DNA integration"/>
    <property type="evidence" value="ECO:0007669"/>
    <property type="project" value="InterPro"/>
</dbReference>
<dbReference type="InterPro" id="IPR036397">
    <property type="entry name" value="RNaseH_sf"/>
</dbReference>
<dbReference type="Gene3D" id="3.30.420.10">
    <property type="entry name" value="Ribonuclease H-like superfamily/Ribonuclease H"/>
    <property type="match status" value="1"/>
</dbReference>
<evidence type="ECO:0000313" key="3">
    <source>
        <dbReference type="Proteomes" id="UP001066276"/>
    </source>
</evidence>
<comment type="caution">
    <text evidence="2">The sequence shown here is derived from an EMBL/GenBank/DDBJ whole genome shotgun (WGS) entry which is preliminary data.</text>
</comment>
<gene>
    <name evidence="2" type="ORF">NDU88_006330</name>
</gene>
<dbReference type="GO" id="GO:0003676">
    <property type="term" value="F:nucleic acid binding"/>
    <property type="evidence" value="ECO:0007669"/>
    <property type="project" value="InterPro"/>
</dbReference>
<dbReference type="AlphaFoldDB" id="A0AAV7TWJ6"/>
<dbReference type="InterPro" id="IPR001584">
    <property type="entry name" value="Integrase_cat-core"/>
</dbReference>
<feature type="domain" description="Integrase catalytic" evidence="1">
    <location>
        <begin position="1"/>
        <end position="61"/>
    </location>
</feature>
<evidence type="ECO:0000259" key="1">
    <source>
        <dbReference type="PROSITE" id="PS50994"/>
    </source>
</evidence>
<protein>
    <recommendedName>
        <fullName evidence="1">Integrase catalytic domain-containing protein</fullName>
    </recommendedName>
</protein>
<name>A0AAV7TWJ6_PLEWA</name>
<dbReference type="PANTHER" id="PTHR37984">
    <property type="entry name" value="PROTEIN CBG26694"/>
    <property type="match status" value="1"/>
</dbReference>
<dbReference type="InterPro" id="IPR012337">
    <property type="entry name" value="RNaseH-like_sf"/>
</dbReference>
<dbReference type="PROSITE" id="PS50994">
    <property type="entry name" value="INTEGRASE"/>
    <property type="match status" value="1"/>
</dbReference>
<organism evidence="2 3">
    <name type="scientific">Pleurodeles waltl</name>
    <name type="common">Iberian ribbed newt</name>
    <dbReference type="NCBI Taxonomy" id="8319"/>
    <lineage>
        <taxon>Eukaryota</taxon>
        <taxon>Metazoa</taxon>
        <taxon>Chordata</taxon>
        <taxon>Craniata</taxon>
        <taxon>Vertebrata</taxon>
        <taxon>Euteleostomi</taxon>
        <taxon>Amphibia</taxon>
        <taxon>Batrachia</taxon>
        <taxon>Caudata</taxon>
        <taxon>Salamandroidea</taxon>
        <taxon>Salamandridae</taxon>
        <taxon>Pleurodelinae</taxon>
        <taxon>Pleurodeles</taxon>
    </lineage>
</organism>
<dbReference type="EMBL" id="JANPWB010000006">
    <property type="protein sequence ID" value="KAJ1181120.1"/>
    <property type="molecule type" value="Genomic_DNA"/>
</dbReference>